<sequence>MENLEQTLKLKSILKIPSKTNLFYDIVQKEIDQQPSANVRILLQVLLFHQKKPFCNFFPYLQKYRDFYTHYNNKFFTETVQIELMDVFCRIQKHYLALSRFAYIWKIKHATPANTMDLFMNDIDPKKSYILTIYQSRKLFYFTVKDFLNIVQRDLCHSYNDFSVASLSPRNPYSKEVFQTRHYYNAYFQMRYKMRISIPEVFEHWFRVGFSLKLINRKYMTVLQRYAIKNFIWNVDHTHALYIRDIRSMFHEYTVSRRHIHIDEDFPDDVLVEKTRGFMYMFYLLKFAGLDESLYDYYDAVLIGGLRDLIKYNPAFGRKQISVSRENTKNKFGGEDEKKVSIVYVFNSDVLPFETRHL</sequence>
<dbReference type="EMBL" id="MN739972">
    <property type="protein sequence ID" value="QHT80563.1"/>
    <property type="molecule type" value="Genomic_DNA"/>
</dbReference>
<evidence type="ECO:0000313" key="1">
    <source>
        <dbReference type="EMBL" id="QHT80563.1"/>
    </source>
</evidence>
<proteinExistence type="predicted"/>
<name>A0A6C0HKP9_9ZZZZ</name>
<accession>A0A6C0HKP9</accession>
<reference evidence="1" key="1">
    <citation type="journal article" date="2020" name="Nature">
        <title>Giant virus diversity and host interactions through global metagenomics.</title>
        <authorList>
            <person name="Schulz F."/>
            <person name="Roux S."/>
            <person name="Paez-Espino D."/>
            <person name="Jungbluth S."/>
            <person name="Walsh D.A."/>
            <person name="Denef V.J."/>
            <person name="McMahon K.D."/>
            <person name="Konstantinidis K.T."/>
            <person name="Eloe-Fadrosh E.A."/>
            <person name="Kyrpides N.C."/>
            <person name="Woyke T."/>
        </authorList>
    </citation>
    <scope>NUCLEOTIDE SEQUENCE</scope>
    <source>
        <strain evidence="1">GVMAG-M-3300023184-120</strain>
    </source>
</reference>
<organism evidence="1">
    <name type="scientific">viral metagenome</name>
    <dbReference type="NCBI Taxonomy" id="1070528"/>
    <lineage>
        <taxon>unclassified sequences</taxon>
        <taxon>metagenomes</taxon>
        <taxon>organismal metagenomes</taxon>
    </lineage>
</organism>
<dbReference type="AlphaFoldDB" id="A0A6C0HKP9"/>
<protein>
    <submittedName>
        <fullName evidence="1">Uncharacterized protein</fullName>
    </submittedName>
</protein>